<feature type="region of interest" description="Disordered" evidence="7">
    <location>
        <begin position="104"/>
        <end position="126"/>
    </location>
</feature>
<dbReference type="PROSITE" id="PS50950">
    <property type="entry name" value="ZF_THAP"/>
    <property type="match status" value="1"/>
</dbReference>
<dbReference type="AlphaFoldDB" id="A0AAV8VBA1"/>
<dbReference type="Pfam" id="PF05485">
    <property type="entry name" value="THAP"/>
    <property type="match status" value="1"/>
</dbReference>
<dbReference type="GO" id="GO:0003677">
    <property type="term" value="F:DNA binding"/>
    <property type="evidence" value="ECO:0007669"/>
    <property type="project" value="UniProtKB-UniRule"/>
</dbReference>
<feature type="compositionally biased region" description="Polar residues" evidence="7">
    <location>
        <begin position="107"/>
        <end position="120"/>
    </location>
</feature>
<keyword evidence="6" id="KW-0175">Coiled coil</keyword>
<sequence length="200" mass="23055">MVVCSAIGCKSRSERKEAGITFHRFPLNSEMRNKWIENMKQPGWEPSSKCRLCSKHFEGHFFYKRFDKTFLRDRAAPTIFPELPKFMKLQKLLKRKMMLSPEETIKSGPSTSIGQVSSTPVRKHTEYPETAETVRLRNMLDNLKAKSTKKSVTIKRLGEKLKRCRNRIADLKIALKDLESEALVVCTEQAPVKIGIVNNR</sequence>
<dbReference type="EMBL" id="JANEYG010000203">
    <property type="protein sequence ID" value="KAJ8911257.1"/>
    <property type="molecule type" value="Genomic_DNA"/>
</dbReference>
<evidence type="ECO:0000256" key="6">
    <source>
        <dbReference type="SAM" id="Coils"/>
    </source>
</evidence>
<dbReference type="InterPro" id="IPR026521">
    <property type="entry name" value="THAP2"/>
</dbReference>
<name>A0AAV8VBA1_9CUCU</name>
<evidence type="ECO:0000259" key="8">
    <source>
        <dbReference type="PROSITE" id="PS50950"/>
    </source>
</evidence>
<keyword evidence="1" id="KW-0479">Metal-binding</keyword>
<dbReference type="InterPro" id="IPR038441">
    <property type="entry name" value="THAP_Znf_sf"/>
</dbReference>
<protein>
    <recommendedName>
        <fullName evidence="8">THAP-type domain-containing protein</fullName>
    </recommendedName>
</protein>
<feature type="domain" description="THAP-type" evidence="8">
    <location>
        <begin position="1"/>
        <end position="80"/>
    </location>
</feature>
<gene>
    <name evidence="9" type="ORF">NQ315_015259</name>
</gene>
<accession>A0AAV8VBA1</accession>
<evidence type="ECO:0000256" key="1">
    <source>
        <dbReference type="ARBA" id="ARBA00022723"/>
    </source>
</evidence>
<dbReference type="SMART" id="SM00692">
    <property type="entry name" value="DM3"/>
    <property type="match status" value="1"/>
</dbReference>
<dbReference type="InterPro" id="IPR006612">
    <property type="entry name" value="THAP_Znf"/>
</dbReference>
<keyword evidence="3" id="KW-0862">Zinc</keyword>
<evidence type="ECO:0000256" key="7">
    <source>
        <dbReference type="SAM" id="MobiDB-lite"/>
    </source>
</evidence>
<dbReference type="SMART" id="SM00980">
    <property type="entry name" value="THAP"/>
    <property type="match status" value="1"/>
</dbReference>
<evidence type="ECO:0000256" key="4">
    <source>
        <dbReference type="ARBA" id="ARBA00023125"/>
    </source>
</evidence>
<dbReference type="Gene3D" id="6.20.210.20">
    <property type="entry name" value="THAP domain"/>
    <property type="match status" value="1"/>
</dbReference>
<dbReference type="PANTHER" id="PTHR47696:SF2">
    <property type="entry name" value="PROVISIONAL ORTHOLOG OF THAP DOMAIN CONTAINING 1"/>
    <property type="match status" value="1"/>
</dbReference>
<evidence type="ECO:0000313" key="10">
    <source>
        <dbReference type="Proteomes" id="UP001159042"/>
    </source>
</evidence>
<dbReference type="PANTHER" id="PTHR47696">
    <property type="entry name" value="THAP DOMAIN-CONTAINING PROTEIN 2"/>
    <property type="match status" value="1"/>
</dbReference>
<keyword evidence="2 5" id="KW-0863">Zinc-finger</keyword>
<evidence type="ECO:0000256" key="2">
    <source>
        <dbReference type="ARBA" id="ARBA00022771"/>
    </source>
</evidence>
<dbReference type="GO" id="GO:0008270">
    <property type="term" value="F:zinc ion binding"/>
    <property type="evidence" value="ECO:0007669"/>
    <property type="project" value="UniProtKB-KW"/>
</dbReference>
<proteinExistence type="predicted"/>
<reference evidence="9 10" key="1">
    <citation type="journal article" date="2023" name="Insect Mol. Biol.">
        <title>Genome sequencing provides insights into the evolution of gene families encoding plant cell wall-degrading enzymes in longhorned beetles.</title>
        <authorList>
            <person name="Shin N.R."/>
            <person name="Okamura Y."/>
            <person name="Kirsch R."/>
            <person name="Pauchet Y."/>
        </authorList>
    </citation>
    <scope>NUCLEOTIDE SEQUENCE [LARGE SCALE GENOMIC DNA]</scope>
    <source>
        <strain evidence="9">EAD_L_NR</strain>
    </source>
</reference>
<dbReference type="SUPFAM" id="SSF57716">
    <property type="entry name" value="Glucocorticoid receptor-like (DNA-binding domain)"/>
    <property type="match status" value="1"/>
</dbReference>
<evidence type="ECO:0000256" key="5">
    <source>
        <dbReference type="PROSITE-ProRule" id="PRU00309"/>
    </source>
</evidence>
<dbReference type="Proteomes" id="UP001159042">
    <property type="component" value="Unassembled WGS sequence"/>
</dbReference>
<feature type="coiled-coil region" evidence="6">
    <location>
        <begin position="154"/>
        <end position="181"/>
    </location>
</feature>
<organism evidence="9 10">
    <name type="scientific">Exocentrus adspersus</name>
    <dbReference type="NCBI Taxonomy" id="1586481"/>
    <lineage>
        <taxon>Eukaryota</taxon>
        <taxon>Metazoa</taxon>
        <taxon>Ecdysozoa</taxon>
        <taxon>Arthropoda</taxon>
        <taxon>Hexapoda</taxon>
        <taxon>Insecta</taxon>
        <taxon>Pterygota</taxon>
        <taxon>Neoptera</taxon>
        <taxon>Endopterygota</taxon>
        <taxon>Coleoptera</taxon>
        <taxon>Polyphaga</taxon>
        <taxon>Cucujiformia</taxon>
        <taxon>Chrysomeloidea</taxon>
        <taxon>Cerambycidae</taxon>
        <taxon>Lamiinae</taxon>
        <taxon>Acanthocinini</taxon>
        <taxon>Exocentrus</taxon>
    </lineage>
</organism>
<evidence type="ECO:0000256" key="3">
    <source>
        <dbReference type="ARBA" id="ARBA00022833"/>
    </source>
</evidence>
<keyword evidence="4 5" id="KW-0238">DNA-binding</keyword>
<evidence type="ECO:0000313" key="9">
    <source>
        <dbReference type="EMBL" id="KAJ8911257.1"/>
    </source>
</evidence>
<comment type="caution">
    <text evidence="9">The sequence shown here is derived from an EMBL/GenBank/DDBJ whole genome shotgun (WGS) entry which is preliminary data.</text>
</comment>
<keyword evidence="10" id="KW-1185">Reference proteome</keyword>